<dbReference type="Proteomes" id="UP000272942">
    <property type="component" value="Unassembled WGS sequence"/>
</dbReference>
<dbReference type="InterPro" id="IPR038704">
    <property type="entry name" value="YEAST_sf"/>
</dbReference>
<dbReference type="GO" id="GO:0003682">
    <property type="term" value="F:chromatin binding"/>
    <property type="evidence" value="ECO:0007669"/>
    <property type="project" value="TreeGrafter"/>
</dbReference>
<feature type="region of interest" description="Disordered" evidence="3">
    <location>
        <begin position="709"/>
        <end position="860"/>
    </location>
</feature>
<gene>
    <name evidence="5" type="ORF">ECPE_LOCUS10637</name>
</gene>
<feature type="compositionally biased region" description="Basic and acidic residues" evidence="3">
    <location>
        <begin position="841"/>
        <end position="851"/>
    </location>
</feature>
<reference evidence="7" key="1">
    <citation type="submission" date="2016-06" db="UniProtKB">
        <authorList>
            <consortium name="WormBaseParasite"/>
        </authorList>
    </citation>
    <scope>IDENTIFICATION</scope>
</reference>
<reference evidence="5 6" key="2">
    <citation type="submission" date="2018-11" db="EMBL/GenBank/DDBJ databases">
        <authorList>
            <consortium name="Pathogen Informatics"/>
        </authorList>
    </citation>
    <scope>NUCLEOTIDE SEQUENCE [LARGE SCALE GENOMIC DNA]</scope>
    <source>
        <strain evidence="5 6">Egypt</strain>
    </source>
</reference>
<feature type="region of interest" description="Disordered" evidence="3">
    <location>
        <begin position="389"/>
        <end position="411"/>
    </location>
</feature>
<comment type="subcellular location">
    <subcellularLocation>
        <location evidence="2">Nucleus</location>
    </subcellularLocation>
</comment>
<feature type="compositionally biased region" description="Low complexity" evidence="3">
    <location>
        <begin position="463"/>
        <end position="480"/>
    </location>
</feature>
<feature type="compositionally biased region" description="Basic and acidic residues" evidence="3">
    <location>
        <begin position="642"/>
        <end position="652"/>
    </location>
</feature>
<feature type="compositionally biased region" description="Polar residues" evidence="3">
    <location>
        <begin position="552"/>
        <end position="564"/>
    </location>
</feature>
<dbReference type="AlphaFoldDB" id="A0A183AUK3"/>
<protein>
    <submittedName>
        <fullName evidence="7">C2 domain-containing protein</fullName>
    </submittedName>
</protein>
<dbReference type="GO" id="GO:0008023">
    <property type="term" value="C:transcription elongation factor complex"/>
    <property type="evidence" value="ECO:0007669"/>
    <property type="project" value="TreeGrafter"/>
</dbReference>
<dbReference type="WBParaSite" id="ECPE_0001067001-mRNA-1">
    <property type="protein sequence ID" value="ECPE_0001067001-mRNA-1"/>
    <property type="gene ID" value="ECPE_0001067001"/>
</dbReference>
<feature type="region of interest" description="Disordered" evidence="3">
    <location>
        <begin position="642"/>
        <end position="683"/>
    </location>
</feature>
<proteinExistence type="predicted"/>
<evidence type="ECO:0000256" key="2">
    <source>
        <dbReference type="PROSITE-ProRule" id="PRU00376"/>
    </source>
</evidence>
<feature type="region of interest" description="Disordered" evidence="3">
    <location>
        <begin position="209"/>
        <end position="266"/>
    </location>
</feature>
<organism evidence="7">
    <name type="scientific">Echinostoma caproni</name>
    <dbReference type="NCBI Taxonomy" id="27848"/>
    <lineage>
        <taxon>Eukaryota</taxon>
        <taxon>Metazoa</taxon>
        <taxon>Spiralia</taxon>
        <taxon>Lophotrochozoa</taxon>
        <taxon>Platyhelminthes</taxon>
        <taxon>Trematoda</taxon>
        <taxon>Digenea</taxon>
        <taxon>Plagiorchiida</taxon>
        <taxon>Echinostomata</taxon>
        <taxon>Echinostomatoidea</taxon>
        <taxon>Echinostomatidae</taxon>
        <taxon>Echinostoma</taxon>
    </lineage>
</organism>
<dbReference type="GO" id="GO:0045893">
    <property type="term" value="P:positive regulation of DNA-templated transcription"/>
    <property type="evidence" value="ECO:0007669"/>
    <property type="project" value="TreeGrafter"/>
</dbReference>
<evidence type="ECO:0000256" key="1">
    <source>
        <dbReference type="ARBA" id="ARBA00023242"/>
    </source>
</evidence>
<feature type="compositionally biased region" description="Low complexity" evidence="3">
    <location>
        <begin position="166"/>
        <end position="176"/>
    </location>
</feature>
<feature type="compositionally biased region" description="Pro residues" evidence="3">
    <location>
        <begin position="219"/>
        <end position="240"/>
    </location>
</feature>
<feature type="compositionally biased region" description="Polar residues" evidence="3">
    <location>
        <begin position="242"/>
        <end position="255"/>
    </location>
</feature>
<evidence type="ECO:0000313" key="5">
    <source>
        <dbReference type="EMBL" id="VDP87373.1"/>
    </source>
</evidence>
<evidence type="ECO:0000256" key="3">
    <source>
        <dbReference type="SAM" id="MobiDB-lite"/>
    </source>
</evidence>
<keyword evidence="1 2" id="KW-0539">Nucleus</keyword>
<feature type="compositionally biased region" description="Pro residues" evidence="3">
    <location>
        <begin position="585"/>
        <end position="595"/>
    </location>
</feature>
<feature type="compositionally biased region" description="Polar residues" evidence="3">
    <location>
        <begin position="810"/>
        <end position="840"/>
    </location>
</feature>
<dbReference type="PANTHER" id="PTHR47827">
    <property type="entry name" value="AHD DOMAIN-CONTAINING PROTEIN"/>
    <property type="match status" value="1"/>
</dbReference>
<evidence type="ECO:0000313" key="7">
    <source>
        <dbReference type="WBParaSite" id="ECPE_0001067001-mRNA-1"/>
    </source>
</evidence>
<dbReference type="PROSITE" id="PS51037">
    <property type="entry name" value="YEATS"/>
    <property type="match status" value="1"/>
</dbReference>
<dbReference type="InterPro" id="IPR055129">
    <property type="entry name" value="YEATS_dom"/>
</dbReference>
<dbReference type="InterPro" id="IPR052790">
    <property type="entry name" value="YEATS_domain"/>
</dbReference>
<feature type="region of interest" description="Disordered" evidence="3">
    <location>
        <begin position="463"/>
        <end position="630"/>
    </location>
</feature>
<dbReference type="EMBL" id="UZAN01049414">
    <property type="protein sequence ID" value="VDP87373.1"/>
    <property type="molecule type" value="Genomic_DNA"/>
</dbReference>
<feature type="compositionally biased region" description="Basic residues" evidence="3">
    <location>
        <begin position="523"/>
        <end position="541"/>
    </location>
</feature>
<keyword evidence="6" id="KW-1185">Reference proteome</keyword>
<dbReference type="Gene3D" id="2.60.40.1970">
    <property type="entry name" value="YEATS domain"/>
    <property type="match status" value="1"/>
</dbReference>
<feature type="domain" description="YEATS" evidence="4">
    <location>
        <begin position="35"/>
        <end position="178"/>
    </location>
</feature>
<name>A0A183AUK3_9TREM</name>
<feature type="compositionally biased region" description="Basic residues" evidence="3">
    <location>
        <begin position="566"/>
        <end position="577"/>
    </location>
</feature>
<feature type="compositionally biased region" description="Basic and acidic residues" evidence="3">
    <location>
        <begin position="499"/>
        <end position="508"/>
    </location>
</feature>
<feature type="compositionally biased region" description="Basic and acidic residues" evidence="3">
    <location>
        <begin position="770"/>
        <end position="780"/>
    </location>
</feature>
<dbReference type="PANTHER" id="PTHR47827:SF3">
    <property type="entry name" value="AF-9 ANC1 HOMOLOGY DOMAIN-CONTAINING PROTEIN"/>
    <property type="match status" value="1"/>
</dbReference>
<feature type="region of interest" description="Disordered" evidence="3">
    <location>
        <begin position="156"/>
        <end position="182"/>
    </location>
</feature>
<feature type="compositionally biased region" description="Polar residues" evidence="3">
    <location>
        <begin position="298"/>
        <end position="311"/>
    </location>
</feature>
<evidence type="ECO:0000259" key="4">
    <source>
        <dbReference type="PROSITE" id="PS51037"/>
    </source>
</evidence>
<dbReference type="Pfam" id="PF03366">
    <property type="entry name" value="YEATS"/>
    <property type="match status" value="1"/>
</dbReference>
<feature type="compositionally biased region" description="Polar residues" evidence="3">
    <location>
        <begin position="487"/>
        <end position="498"/>
    </location>
</feature>
<accession>A0A183AUK3</accession>
<sequence length="860" mass="96457">MTKSLNRKAALAKLLQQTLDAGCRDGMPDSSSGRTLTDLSILFVFKVGHSVQRKSRVTSGRTHHWRCYVDSWNPRYPLSNFVTKVTFKLHDTFDNPRQVVRQAPFAIEEDGFGNFQLQIEVTFFGGVTNFCYNLILFDHNDLPEYHTVRIDPPPDNWDKMIQLGGDLSSPRTSSSDSDAHEPMDLDELHEQRGGWSRDRSTMVSIDGLRQQRANHSQSQPPPTSLQTSPPPPPVPTPNQPPVISTQRQPPYSNSDGDYHDNPMLPMDRFLNQRPLLQKHKKKLQLLHEAQLLMEDAQKQQTQWGPSAQTHHSPIPNSPQYHLAPSSPTMSIEPYRPSPVSQPLNRGSESNIDFGQSEVPVSFRLTSAQDHHLHYPQTGSVSRLYDSVRRHSPIHSPGSKATPPEDSDSNPGKRIVLKLSRLGAGNQLTVSSTHLDDSISAAKAERLERRRRKKERHEQKMLLLKQKQQQQQLLQQNQEQPLRPESLAMSNIIRTPTSSEHVEEERSMTRLDTTSSTLSMQQQHSRHHHHHHHHYHTQSLHRSHTDTIPDGSLANTTSDISSLSPRKSTKLKRHKRSKSSRDRVEPPPAPPQPPPTHGSEFSQPLGAHVSYREDRSDSIQPNVPTHRSEPQRHVRIRNLLDTDPLDHYEEGNENHTNVSSRHIDEESMPDAVAGTRSSGPSNRYADHSHLLLEQDEHELDDVLPRSLFSQCHDSTNPDSPFVDMFGEETQMQSDASMQSSDDGPGSNLPSRPRTTNPAALFDSDADSDDRDTDKSKTHDKSVTVPAPALDPKPSGDVSRGIRVSNKLPEPKTSSRGQPQPDPESNGTKKNAGSSGKFSSMTSKDRMKDESEQGGKSVGTVS</sequence>
<feature type="compositionally biased region" description="Low complexity" evidence="3">
    <location>
        <begin position="729"/>
        <end position="741"/>
    </location>
</feature>
<feature type="compositionally biased region" description="Polar residues" evidence="3">
    <location>
        <begin position="746"/>
        <end position="756"/>
    </location>
</feature>
<evidence type="ECO:0000313" key="6">
    <source>
        <dbReference type="Proteomes" id="UP000272942"/>
    </source>
</evidence>
<feature type="region of interest" description="Disordered" evidence="3">
    <location>
        <begin position="297"/>
        <end position="343"/>
    </location>
</feature>
<dbReference type="OrthoDB" id="10053467at2759"/>